<reference evidence="2 3" key="1">
    <citation type="submission" date="2013-11" db="EMBL/GenBank/DDBJ databases">
        <title>Complete genome sequence of Rhizobium gallicum bv. gallicum R602.</title>
        <authorList>
            <person name="Bustos P."/>
            <person name="Santamaria R.I."/>
            <person name="Lozano L."/>
            <person name="Acosta J.L."/>
            <person name="Ormeno-Orrillo E."/>
            <person name="Rogel M.A."/>
            <person name="Romero D."/>
            <person name="Cevallos M.A."/>
            <person name="Martinez-Romero E."/>
            <person name="Gonzalez V."/>
        </authorList>
    </citation>
    <scope>NUCLEOTIDE SEQUENCE [LARGE SCALE GENOMIC DNA]</scope>
    <source>
        <strain evidence="2 3">R602</strain>
    </source>
</reference>
<proteinExistence type="predicted"/>
<protein>
    <submittedName>
        <fullName evidence="2">Uncharacterized protein</fullName>
    </submittedName>
</protein>
<name>A0A0B4X7N2_9HYPH</name>
<dbReference type="KEGG" id="rga:RGR602_CH03160"/>
<dbReference type="Proteomes" id="UP000031368">
    <property type="component" value="Chromosome"/>
</dbReference>
<dbReference type="EMBL" id="CP006877">
    <property type="protein sequence ID" value="AJD42477.1"/>
    <property type="molecule type" value="Genomic_DNA"/>
</dbReference>
<sequence>MRGTNPLNRKIRSPRAMTSSTSHGRWRSREVRDEENPRRILLHEFRTRGPISHDTRYFKPCVDGLNLIAM</sequence>
<dbReference type="HOGENOM" id="CLU_2755066_0_0_5"/>
<organism evidence="2 3">
    <name type="scientific">Rhizobium gallicum bv. gallicum R602sp</name>
    <dbReference type="NCBI Taxonomy" id="1041138"/>
    <lineage>
        <taxon>Bacteria</taxon>
        <taxon>Pseudomonadati</taxon>
        <taxon>Pseudomonadota</taxon>
        <taxon>Alphaproteobacteria</taxon>
        <taxon>Hyphomicrobiales</taxon>
        <taxon>Rhizobiaceae</taxon>
        <taxon>Rhizobium/Agrobacterium group</taxon>
        <taxon>Rhizobium</taxon>
    </lineage>
</organism>
<gene>
    <name evidence="2" type="ORF">RGR602_CH03160</name>
</gene>
<evidence type="ECO:0000256" key="1">
    <source>
        <dbReference type="SAM" id="MobiDB-lite"/>
    </source>
</evidence>
<feature type="region of interest" description="Disordered" evidence="1">
    <location>
        <begin position="1"/>
        <end position="34"/>
    </location>
</feature>
<evidence type="ECO:0000313" key="3">
    <source>
        <dbReference type="Proteomes" id="UP000031368"/>
    </source>
</evidence>
<accession>A0A0B4X7N2</accession>
<keyword evidence="3" id="KW-1185">Reference proteome</keyword>
<evidence type="ECO:0000313" key="2">
    <source>
        <dbReference type="EMBL" id="AJD42477.1"/>
    </source>
</evidence>
<dbReference type="AlphaFoldDB" id="A0A0B4X7N2"/>